<dbReference type="AlphaFoldDB" id="A0A8S1N7A1"/>
<evidence type="ECO:0000313" key="3">
    <source>
        <dbReference type="Proteomes" id="UP000692954"/>
    </source>
</evidence>
<organism evidence="1 3">
    <name type="scientific">Paramecium sonneborni</name>
    <dbReference type="NCBI Taxonomy" id="65129"/>
    <lineage>
        <taxon>Eukaryota</taxon>
        <taxon>Sar</taxon>
        <taxon>Alveolata</taxon>
        <taxon>Ciliophora</taxon>
        <taxon>Intramacronucleata</taxon>
        <taxon>Oligohymenophorea</taxon>
        <taxon>Peniculida</taxon>
        <taxon>Parameciidae</taxon>
        <taxon>Paramecium</taxon>
    </lineage>
</organism>
<gene>
    <name evidence="1" type="ORF">PSON_ATCC_30995.1.T0500276</name>
    <name evidence="2" type="ORF">PSON_ATCC_30995.1.T0500278</name>
</gene>
<dbReference type="EMBL" id="CAJJDN010000050">
    <property type="protein sequence ID" value="CAD8086959.1"/>
    <property type="molecule type" value="Genomic_DNA"/>
</dbReference>
<dbReference type="EMBL" id="CAJJDN010000050">
    <property type="protein sequence ID" value="CAD8086963.1"/>
    <property type="molecule type" value="Genomic_DNA"/>
</dbReference>
<comment type="caution">
    <text evidence="1">The sequence shown here is derived from an EMBL/GenBank/DDBJ whole genome shotgun (WGS) entry which is preliminary data.</text>
</comment>
<evidence type="ECO:0000313" key="2">
    <source>
        <dbReference type="EMBL" id="CAD8086963.1"/>
    </source>
</evidence>
<accession>A0A8S1N7A1</accession>
<reference evidence="1" key="1">
    <citation type="submission" date="2021-01" db="EMBL/GenBank/DDBJ databases">
        <authorList>
            <consortium name="Genoscope - CEA"/>
            <person name="William W."/>
        </authorList>
    </citation>
    <scope>NUCLEOTIDE SEQUENCE</scope>
</reference>
<proteinExistence type="predicted"/>
<protein>
    <submittedName>
        <fullName evidence="1">Uncharacterized protein</fullName>
    </submittedName>
</protein>
<evidence type="ECO:0000313" key="1">
    <source>
        <dbReference type="EMBL" id="CAD8086959.1"/>
    </source>
</evidence>
<name>A0A8S1N7A1_9CILI</name>
<dbReference type="Proteomes" id="UP000692954">
    <property type="component" value="Unassembled WGS sequence"/>
</dbReference>
<keyword evidence="3" id="KW-1185">Reference proteome</keyword>
<sequence>MFINKTKQHSSLSNFHIMNSKFKNCKVILHKNHQFQNKTNKIIQSYDFVPQIQQFYKIVQKLKPQIQSKSLQHLNQIIMLHIKKILVKKNLFHLIGRNI</sequence>